<dbReference type="Proteomes" id="UP000007264">
    <property type="component" value="Unassembled WGS sequence"/>
</dbReference>
<dbReference type="InterPro" id="IPR003691">
    <property type="entry name" value="FluC"/>
</dbReference>
<feature type="transmembrane region" description="Helical" evidence="10">
    <location>
        <begin position="342"/>
        <end position="362"/>
    </location>
</feature>
<feature type="transmembrane region" description="Helical" evidence="10">
    <location>
        <begin position="67"/>
        <end position="85"/>
    </location>
</feature>
<keyword evidence="6 10" id="KW-0472">Membrane</keyword>
<dbReference type="OrthoDB" id="409792at2759"/>
<feature type="compositionally biased region" description="Basic and acidic residues" evidence="9">
    <location>
        <begin position="183"/>
        <end position="201"/>
    </location>
</feature>
<reference evidence="11 12" key="1">
    <citation type="journal article" date="2012" name="Genome Biol.">
        <title>The genome of the polar eukaryotic microalga coccomyxa subellipsoidea reveals traits of cold adaptation.</title>
        <authorList>
            <person name="Blanc G."/>
            <person name="Agarkova I."/>
            <person name="Grimwood J."/>
            <person name="Kuo A."/>
            <person name="Brueggeman A."/>
            <person name="Dunigan D."/>
            <person name="Gurnon J."/>
            <person name="Ladunga I."/>
            <person name="Lindquist E."/>
            <person name="Lucas S."/>
            <person name="Pangilinan J."/>
            <person name="Proschold T."/>
            <person name="Salamov A."/>
            <person name="Schmutz J."/>
            <person name="Weeks D."/>
            <person name="Yamada T."/>
            <person name="Claverie J.M."/>
            <person name="Grigoriev I."/>
            <person name="Van Etten J."/>
            <person name="Lomsadze A."/>
            <person name="Borodovsky M."/>
        </authorList>
    </citation>
    <scope>NUCLEOTIDE SEQUENCE [LARGE SCALE GENOMIC DNA]</scope>
    <source>
        <strain evidence="11 12">C-169</strain>
    </source>
</reference>
<dbReference type="PANTHER" id="PTHR28259">
    <property type="entry name" value="FLUORIDE EXPORT PROTEIN 1-RELATED"/>
    <property type="match status" value="1"/>
</dbReference>
<dbReference type="STRING" id="574566.I0YUZ8"/>
<dbReference type="GO" id="GO:0005886">
    <property type="term" value="C:plasma membrane"/>
    <property type="evidence" value="ECO:0007669"/>
    <property type="project" value="UniProtKB-SubCell"/>
</dbReference>
<evidence type="ECO:0000256" key="8">
    <source>
        <dbReference type="ARBA" id="ARBA00035585"/>
    </source>
</evidence>
<gene>
    <name evidence="11" type="ORF">COCSUDRAFT_42582</name>
</gene>
<dbReference type="RefSeq" id="XP_005646761.1">
    <property type="nucleotide sequence ID" value="XM_005646704.1"/>
</dbReference>
<dbReference type="KEGG" id="csl:COCSUDRAFT_42582"/>
<evidence type="ECO:0000313" key="11">
    <source>
        <dbReference type="EMBL" id="EIE22217.1"/>
    </source>
</evidence>
<sequence length="440" mass="47590">MSTGAREVIVVLAHLALWSQLGVLTRISLDRLFADGCHGSFGVCLTSEGLQHHSLGAYFPDIASNMLGSYIMGLLAASATLNLPTRKPMAILPQKSPLQGVPELHIGVRTGFCGSLTTFASWEYSLVTGLVGGQGKQGGQWAEFLWGLVIGLQLSLASYVFGEQCALIVDRYLVPGGQDETDLEKIEDRERATVEAERRGELGGPDRGLNSDDFGAGPNSYSEQDGSDEITYVLQQKAAEEGTAAPVSSRQEPGEARNGVSWFRAFLQHDREKYRLQGKTNLVTAVLLALVLALFITLTIVDRGPSHAGRRAQWLAVLFGPFGCTLRWLLSKYNYKLPGHWKWLPAGTFAANMIACLVDYLVGGIGHRVGSLGYWATIVLYAIRTGFSGALSTVSTFVAEVHAQMMLIPEVLHGYTYSIGSLVTAALLGILVYGSMVWST</sequence>
<protein>
    <submittedName>
        <fullName evidence="11">Uncharacterized protein</fullName>
    </submittedName>
</protein>
<evidence type="ECO:0000256" key="9">
    <source>
        <dbReference type="SAM" id="MobiDB-lite"/>
    </source>
</evidence>
<dbReference type="Pfam" id="PF02537">
    <property type="entry name" value="CRCB"/>
    <property type="match status" value="2"/>
</dbReference>
<dbReference type="SMR" id="I0YUZ8"/>
<comment type="function">
    <text evidence="1">Fluoride channel required for the rapid expulsion of cytoplasmic fluoride.</text>
</comment>
<name>I0YUZ8_COCSC</name>
<evidence type="ECO:0000256" key="7">
    <source>
        <dbReference type="ARBA" id="ARBA00035120"/>
    </source>
</evidence>
<comment type="catalytic activity">
    <reaction evidence="8">
        <text>fluoride(in) = fluoride(out)</text>
        <dbReference type="Rhea" id="RHEA:76159"/>
        <dbReference type="ChEBI" id="CHEBI:17051"/>
    </reaction>
    <physiologicalReaction direction="left-to-right" evidence="8">
        <dbReference type="Rhea" id="RHEA:76160"/>
    </physiologicalReaction>
</comment>
<evidence type="ECO:0000256" key="5">
    <source>
        <dbReference type="ARBA" id="ARBA00022989"/>
    </source>
</evidence>
<evidence type="ECO:0000313" key="12">
    <source>
        <dbReference type="Proteomes" id="UP000007264"/>
    </source>
</evidence>
<proteinExistence type="inferred from homology"/>
<dbReference type="AlphaFoldDB" id="I0YUZ8"/>
<dbReference type="PANTHER" id="PTHR28259:SF1">
    <property type="entry name" value="FLUORIDE EXPORT PROTEIN 1-RELATED"/>
    <property type="match status" value="1"/>
</dbReference>
<feature type="transmembrane region" description="Helical" evidence="10">
    <location>
        <begin position="312"/>
        <end position="330"/>
    </location>
</feature>
<accession>I0YUZ8</accession>
<evidence type="ECO:0000256" key="1">
    <source>
        <dbReference type="ARBA" id="ARBA00002598"/>
    </source>
</evidence>
<dbReference type="GO" id="GO:1903425">
    <property type="term" value="F:fluoride transmembrane transporter activity"/>
    <property type="evidence" value="ECO:0007669"/>
    <property type="project" value="TreeGrafter"/>
</dbReference>
<keyword evidence="4 10" id="KW-0812">Transmembrane</keyword>
<feature type="transmembrane region" description="Helical" evidence="10">
    <location>
        <begin position="374"/>
        <end position="399"/>
    </location>
</feature>
<dbReference type="EMBL" id="AGSI01000010">
    <property type="protein sequence ID" value="EIE22217.1"/>
    <property type="molecule type" value="Genomic_DNA"/>
</dbReference>
<comment type="caution">
    <text evidence="11">The sequence shown here is derived from an EMBL/GenBank/DDBJ whole genome shotgun (WGS) entry which is preliminary data.</text>
</comment>
<organism evidence="11 12">
    <name type="scientific">Coccomyxa subellipsoidea (strain C-169)</name>
    <name type="common">Green microalga</name>
    <dbReference type="NCBI Taxonomy" id="574566"/>
    <lineage>
        <taxon>Eukaryota</taxon>
        <taxon>Viridiplantae</taxon>
        <taxon>Chlorophyta</taxon>
        <taxon>core chlorophytes</taxon>
        <taxon>Trebouxiophyceae</taxon>
        <taxon>Trebouxiophyceae incertae sedis</taxon>
        <taxon>Coccomyxaceae</taxon>
        <taxon>Coccomyxa</taxon>
        <taxon>Coccomyxa subellipsoidea</taxon>
    </lineage>
</organism>
<keyword evidence="5 10" id="KW-1133">Transmembrane helix</keyword>
<comment type="similarity">
    <text evidence="7">Belongs to the fluoride channel Fluc/FEX (TC 1.A.43) family.</text>
</comment>
<keyword evidence="12" id="KW-1185">Reference proteome</keyword>
<evidence type="ECO:0000256" key="4">
    <source>
        <dbReference type="ARBA" id="ARBA00022692"/>
    </source>
</evidence>
<feature type="transmembrane region" description="Helical" evidence="10">
    <location>
        <begin position="411"/>
        <end position="434"/>
    </location>
</feature>
<evidence type="ECO:0000256" key="6">
    <source>
        <dbReference type="ARBA" id="ARBA00023136"/>
    </source>
</evidence>
<evidence type="ECO:0000256" key="10">
    <source>
        <dbReference type="SAM" id="Phobius"/>
    </source>
</evidence>
<evidence type="ECO:0000256" key="3">
    <source>
        <dbReference type="ARBA" id="ARBA00022475"/>
    </source>
</evidence>
<dbReference type="eggNOG" id="ENOG502QT5F">
    <property type="taxonomic scope" value="Eukaryota"/>
</dbReference>
<feature type="region of interest" description="Disordered" evidence="9">
    <location>
        <begin position="183"/>
        <end position="225"/>
    </location>
</feature>
<comment type="subcellular location">
    <subcellularLocation>
        <location evidence="2">Cell membrane</location>
        <topology evidence="2">Multi-pass membrane protein</topology>
    </subcellularLocation>
</comment>
<evidence type="ECO:0000256" key="2">
    <source>
        <dbReference type="ARBA" id="ARBA00004651"/>
    </source>
</evidence>
<keyword evidence="3" id="KW-1003">Cell membrane</keyword>
<dbReference type="GeneID" id="17040203"/>
<feature type="transmembrane region" description="Helical" evidence="10">
    <location>
        <begin position="281"/>
        <end position="300"/>
    </location>
</feature>